<dbReference type="GO" id="GO:0045892">
    <property type="term" value="P:negative regulation of DNA-templated transcription"/>
    <property type="evidence" value="ECO:0007669"/>
    <property type="project" value="TreeGrafter"/>
</dbReference>
<organism evidence="14 15">
    <name type="scientific">Mesorhizobium muleiense</name>
    <dbReference type="NCBI Taxonomy" id="1004279"/>
    <lineage>
        <taxon>Bacteria</taxon>
        <taxon>Pseudomonadati</taxon>
        <taxon>Pseudomonadota</taxon>
        <taxon>Alphaproteobacteria</taxon>
        <taxon>Hyphomicrobiales</taxon>
        <taxon>Phyllobacteriaceae</taxon>
        <taxon>Mesorhizobium</taxon>
    </lineage>
</organism>
<dbReference type="RefSeq" id="WP_023800311.1">
    <property type="nucleotide sequence ID" value="NZ_CP183375.1"/>
</dbReference>
<accession>A0A1G8X7X9</accession>
<evidence type="ECO:0000256" key="1">
    <source>
        <dbReference type="ARBA" id="ARBA00004496"/>
    </source>
</evidence>
<dbReference type="Gene3D" id="3.30.1490.190">
    <property type="match status" value="1"/>
</dbReference>
<evidence type="ECO:0000256" key="4">
    <source>
        <dbReference type="ARBA" id="ARBA00020910"/>
    </source>
</evidence>
<evidence type="ECO:0000313" key="14">
    <source>
        <dbReference type="EMBL" id="SDJ86613.1"/>
    </source>
</evidence>
<evidence type="ECO:0000256" key="12">
    <source>
        <dbReference type="PIRSR" id="PIRSR602481-2"/>
    </source>
</evidence>
<dbReference type="EMBL" id="FNEE01000009">
    <property type="protein sequence ID" value="SDJ86613.1"/>
    <property type="molecule type" value="Genomic_DNA"/>
</dbReference>
<reference evidence="15" key="1">
    <citation type="submission" date="2016-10" db="EMBL/GenBank/DDBJ databases">
        <authorList>
            <person name="Varghese N."/>
            <person name="Submissions S."/>
        </authorList>
    </citation>
    <scope>NUCLEOTIDE SEQUENCE [LARGE SCALE GENOMIC DNA]</scope>
    <source>
        <strain evidence="15">CGMCC 1.11022</strain>
    </source>
</reference>
<dbReference type="AlphaFoldDB" id="A0A1G8X7X9"/>
<dbReference type="Proteomes" id="UP000198894">
    <property type="component" value="Unassembled WGS sequence"/>
</dbReference>
<evidence type="ECO:0000256" key="2">
    <source>
        <dbReference type="ARBA" id="ARBA00007957"/>
    </source>
</evidence>
<keyword evidence="10 13" id="KW-0238">DNA-binding</keyword>
<dbReference type="InterPro" id="IPR036388">
    <property type="entry name" value="WH-like_DNA-bd_sf"/>
</dbReference>
<dbReference type="PANTHER" id="PTHR33202:SF2">
    <property type="entry name" value="FERRIC UPTAKE REGULATION PROTEIN"/>
    <property type="match status" value="1"/>
</dbReference>
<evidence type="ECO:0000256" key="5">
    <source>
        <dbReference type="ARBA" id="ARBA00022490"/>
    </source>
</evidence>
<protein>
    <recommendedName>
        <fullName evidence="4 13">Ferric uptake regulation protein</fullName>
    </recommendedName>
</protein>
<dbReference type="GO" id="GO:0005829">
    <property type="term" value="C:cytosol"/>
    <property type="evidence" value="ECO:0007669"/>
    <property type="project" value="TreeGrafter"/>
</dbReference>
<dbReference type="Gene3D" id="1.10.10.10">
    <property type="entry name" value="Winged helix-like DNA-binding domain superfamily/Winged helix DNA-binding domain"/>
    <property type="match status" value="1"/>
</dbReference>
<keyword evidence="9 13" id="KW-0805">Transcription regulation</keyword>
<keyword evidence="8 13" id="KW-0862">Zinc</keyword>
<evidence type="ECO:0000256" key="13">
    <source>
        <dbReference type="RuleBase" id="RU364037"/>
    </source>
</evidence>
<sequence>MSSEQTIAALCRELGLRITGPRRVIMRVLSESSDHPDVVELHRRVVAIEPTIALATVYRTVSLLREKGILERHTFGDRRARYETVPREHHDHLINIETGDVIEFQSAEIERLQEEIARQHGFTIISHRLEIYVKPIQKQRRSRQTRE</sequence>
<feature type="binding site" evidence="12">
    <location>
        <position position="91"/>
    </location>
    <ligand>
        <name>Fe cation</name>
        <dbReference type="ChEBI" id="CHEBI:24875"/>
    </ligand>
</feature>
<feature type="binding site" evidence="12">
    <location>
        <position position="127"/>
    </location>
    <ligand>
        <name>Fe cation</name>
        <dbReference type="ChEBI" id="CHEBI:24875"/>
    </ligand>
</feature>
<proteinExistence type="inferred from homology"/>
<dbReference type="GO" id="GO:0003700">
    <property type="term" value="F:DNA-binding transcription factor activity"/>
    <property type="evidence" value="ECO:0007669"/>
    <property type="project" value="UniProtKB-UniRule"/>
</dbReference>
<dbReference type="InterPro" id="IPR002481">
    <property type="entry name" value="FUR"/>
</dbReference>
<feature type="binding site" evidence="12">
    <location>
        <position position="89"/>
    </location>
    <ligand>
        <name>Fe cation</name>
        <dbReference type="ChEBI" id="CHEBI:24875"/>
    </ligand>
</feature>
<dbReference type="InterPro" id="IPR036390">
    <property type="entry name" value="WH_DNA-bd_sf"/>
</dbReference>
<evidence type="ECO:0000256" key="7">
    <source>
        <dbReference type="ARBA" id="ARBA00022723"/>
    </source>
</evidence>
<gene>
    <name evidence="13" type="primary">fur</name>
    <name evidence="14" type="ORF">SAMN05428953_109195</name>
</gene>
<evidence type="ECO:0000313" key="15">
    <source>
        <dbReference type="Proteomes" id="UP000198894"/>
    </source>
</evidence>
<keyword evidence="7 12" id="KW-0479">Metal-binding</keyword>
<keyword evidence="11 13" id="KW-0804">Transcription</keyword>
<dbReference type="CDD" id="cd07153">
    <property type="entry name" value="Fur_like"/>
    <property type="match status" value="1"/>
</dbReference>
<dbReference type="GO" id="GO:0000976">
    <property type="term" value="F:transcription cis-regulatory region binding"/>
    <property type="evidence" value="ECO:0007669"/>
    <property type="project" value="TreeGrafter"/>
</dbReference>
<evidence type="ECO:0000256" key="10">
    <source>
        <dbReference type="ARBA" id="ARBA00023125"/>
    </source>
</evidence>
<keyword evidence="12 13" id="KW-0408">Iron</keyword>
<evidence type="ECO:0000256" key="9">
    <source>
        <dbReference type="ARBA" id="ARBA00023015"/>
    </source>
</evidence>
<comment type="similarity">
    <text evidence="2 13">Belongs to the Fur family.</text>
</comment>
<name>A0A1G8X7X9_9HYPH</name>
<dbReference type="GO" id="GO:0008270">
    <property type="term" value="F:zinc ion binding"/>
    <property type="evidence" value="ECO:0007669"/>
    <property type="project" value="TreeGrafter"/>
</dbReference>
<dbReference type="InterPro" id="IPR043135">
    <property type="entry name" value="Fur_C"/>
</dbReference>
<comment type="cofactor">
    <cofactor evidence="12">
        <name>Mn(2+)</name>
        <dbReference type="ChEBI" id="CHEBI:29035"/>
    </cofactor>
    <cofactor evidence="12">
        <name>Fe(2+)</name>
        <dbReference type="ChEBI" id="CHEBI:29033"/>
    </cofactor>
    <text evidence="12">Binds 1 Mn(2+) or Fe(2+) ion per subunit.</text>
</comment>
<keyword evidence="6 13" id="KW-0678">Repressor</keyword>
<dbReference type="Pfam" id="PF01475">
    <property type="entry name" value="FUR"/>
    <property type="match status" value="1"/>
</dbReference>
<evidence type="ECO:0000256" key="11">
    <source>
        <dbReference type="ARBA" id="ARBA00023163"/>
    </source>
</evidence>
<comment type="subcellular location">
    <subcellularLocation>
        <location evidence="1 13">Cytoplasm</location>
    </subcellularLocation>
</comment>
<dbReference type="GO" id="GO:1900376">
    <property type="term" value="P:regulation of secondary metabolite biosynthetic process"/>
    <property type="evidence" value="ECO:0007669"/>
    <property type="project" value="TreeGrafter"/>
</dbReference>
<evidence type="ECO:0000256" key="8">
    <source>
        <dbReference type="ARBA" id="ARBA00022833"/>
    </source>
</evidence>
<keyword evidence="15" id="KW-1185">Reference proteome</keyword>
<evidence type="ECO:0000256" key="3">
    <source>
        <dbReference type="ARBA" id="ARBA00011738"/>
    </source>
</evidence>
<comment type="subunit">
    <text evidence="3 13">Homodimer.</text>
</comment>
<evidence type="ECO:0000256" key="6">
    <source>
        <dbReference type="ARBA" id="ARBA00022491"/>
    </source>
</evidence>
<keyword evidence="5 13" id="KW-0963">Cytoplasm</keyword>
<dbReference type="SUPFAM" id="SSF46785">
    <property type="entry name" value="Winged helix' DNA-binding domain"/>
    <property type="match status" value="1"/>
</dbReference>
<feature type="binding site" evidence="12">
    <location>
        <position position="110"/>
    </location>
    <ligand>
        <name>Fe cation</name>
        <dbReference type="ChEBI" id="CHEBI:24875"/>
    </ligand>
</feature>
<dbReference type="PANTHER" id="PTHR33202">
    <property type="entry name" value="ZINC UPTAKE REGULATION PROTEIN"/>
    <property type="match status" value="1"/>
</dbReference>